<evidence type="ECO:0000256" key="6">
    <source>
        <dbReference type="ARBA" id="ARBA00011918"/>
    </source>
</evidence>
<comment type="subcellular location">
    <subcellularLocation>
        <location evidence="4">Nucleus</location>
    </subcellularLocation>
</comment>
<keyword evidence="13" id="KW-0862">Zinc</keyword>
<keyword evidence="12" id="KW-0227">DNA damage</keyword>
<evidence type="ECO:0000256" key="13">
    <source>
        <dbReference type="ARBA" id="ARBA00022833"/>
    </source>
</evidence>
<evidence type="ECO:0000313" key="22">
    <source>
        <dbReference type="RefSeq" id="XP_013414906.1"/>
    </source>
</evidence>
<dbReference type="PANTHER" id="PTHR46460:SF1">
    <property type="entry name" value="METHYLATED-DNA--PROTEIN-CYSTEINE METHYLTRANSFERASE"/>
    <property type="match status" value="1"/>
</dbReference>
<keyword evidence="11" id="KW-0479">Metal-binding</keyword>
<keyword evidence="16" id="KW-0539">Nucleus</keyword>
<dbReference type="Gene3D" id="1.10.10.10">
    <property type="entry name" value="Winged helix-like DNA-binding domain superfamily/Winged helix DNA-binding domain"/>
    <property type="match status" value="1"/>
</dbReference>
<sequence length="215" mass="23764">MIKRSCSKALKKRPIMPLGAIKSKSKCQYGPTNTYILSSPIGNFEVICCQNGIHSMGQIKEITDETFRVEKGKEVKIVSQLYKDNGYIYTPLIKLCQWLQIYFTGGSEVKSLPLPSICFASFKEGTFTGKVWKTLAEKVGFGETVSYGKLANLCGSPHGSRAAGQAMRNNPIQIIVPCHRVILSSGQIGNYTGGRRNKVKAWLLEHEGSFPPEVK</sequence>
<comment type="cofactor">
    <cofactor evidence="2">
        <name>Zn(2+)</name>
        <dbReference type="ChEBI" id="CHEBI:29105"/>
    </cofactor>
</comment>
<dbReference type="InterPro" id="IPR036217">
    <property type="entry name" value="MethylDNA_cys_MeTrfase_DNAb"/>
</dbReference>
<comment type="catalytic activity">
    <reaction evidence="19">
        <text>a 6-O-methyl-2'-deoxyguanosine in DNA + L-cysteinyl-[protein] = S-methyl-L-cysteinyl-[protein] + a 2'-deoxyguanosine in DNA</text>
        <dbReference type="Rhea" id="RHEA:24000"/>
        <dbReference type="Rhea" id="RHEA-COMP:10131"/>
        <dbReference type="Rhea" id="RHEA-COMP:10132"/>
        <dbReference type="Rhea" id="RHEA-COMP:11367"/>
        <dbReference type="Rhea" id="RHEA-COMP:11368"/>
        <dbReference type="ChEBI" id="CHEBI:29950"/>
        <dbReference type="ChEBI" id="CHEBI:82612"/>
        <dbReference type="ChEBI" id="CHEBI:85445"/>
        <dbReference type="ChEBI" id="CHEBI:85448"/>
        <dbReference type="EC" id="2.1.1.63"/>
    </reaction>
</comment>
<dbReference type="GO" id="GO:0046872">
    <property type="term" value="F:metal ion binding"/>
    <property type="evidence" value="ECO:0007669"/>
    <property type="project" value="UniProtKB-KW"/>
</dbReference>
<evidence type="ECO:0000256" key="12">
    <source>
        <dbReference type="ARBA" id="ARBA00022763"/>
    </source>
</evidence>
<dbReference type="GO" id="GO:0006281">
    <property type="term" value="P:DNA repair"/>
    <property type="evidence" value="ECO:0007669"/>
    <property type="project" value="UniProtKB-KW"/>
</dbReference>
<dbReference type="InParanoid" id="A0A1S3JXX5"/>
<protein>
    <recommendedName>
        <fullName evidence="7">Methylated-DNA--protein-cysteine methyltransferase</fullName>
        <ecNumber evidence="6">2.1.1.63</ecNumber>
    </recommendedName>
    <alternativeName>
        <fullName evidence="17">6-O-methylguanine-DNA methyltransferase</fullName>
    </alternativeName>
    <alternativeName>
        <fullName evidence="18">O-6-methylguanine-DNA-alkyltransferase</fullName>
    </alternativeName>
</protein>
<dbReference type="SUPFAM" id="SSF46767">
    <property type="entry name" value="Methylated DNA-protein cysteine methyltransferase, C-terminal domain"/>
    <property type="match status" value="1"/>
</dbReference>
<dbReference type="Gene3D" id="3.30.160.70">
    <property type="entry name" value="Methylated DNA-protein cysteine methyltransferase domain"/>
    <property type="match status" value="1"/>
</dbReference>
<dbReference type="OMA" id="EPLAQCA"/>
<evidence type="ECO:0000256" key="7">
    <source>
        <dbReference type="ARBA" id="ARBA00015377"/>
    </source>
</evidence>
<evidence type="ECO:0000256" key="14">
    <source>
        <dbReference type="ARBA" id="ARBA00023125"/>
    </source>
</evidence>
<feature type="domain" description="Methylated-DNA-[protein]-cysteine S-methyltransferase DNA binding" evidence="20">
    <location>
        <begin position="127"/>
        <end position="208"/>
    </location>
</feature>
<evidence type="ECO:0000256" key="17">
    <source>
        <dbReference type="ARBA" id="ARBA00030795"/>
    </source>
</evidence>
<keyword evidence="9 22" id="KW-0489">Methyltransferase</keyword>
<dbReference type="GO" id="GO:0003908">
    <property type="term" value="F:methylated-DNA-[protein]-cysteine S-methyltransferase activity"/>
    <property type="evidence" value="ECO:0007669"/>
    <property type="project" value="UniProtKB-EC"/>
</dbReference>
<reference evidence="22" key="1">
    <citation type="submission" date="2025-08" db="UniProtKB">
        <authorList>
            <consortium name="RefSeq"/>
        </authorList>
    </citation>
    <scope>IDENTIFICATION</scope>
    <source>
        <tissue evidence="22">Gonads</tissue>
    </source>
</reference>
<gene>
    <name evidence="22" type="primary">LOC106176884</name>
</gene>
<dbReference type="PANTHER" id="PTHR46460">
    <property type="entry name" value="METHYLATED-DNA--PROTEIN-CYSTEINE METHYLTRANSFERASE"/>
    <property type="match status" value="1"/>
</dbReference>
<evidence type="ECO:0000313" key="21">
    <source>
        <dbReference type="Proteomes" id="UP000085678"/>
    </source>
</evidence>
<dbReference type="RefSeq" id="XP_013414906.1">
    <property type="nucleotide sequence ID" value="XM_013559452.1"/>
</dbReference>
<evidence type="ECO:0000259" key="20">
    <source>
        <dbReference type="Pfam" id="PF01035"/>
    </source>
</evidence>
<keyword evidence="8" id="KW-0597">Phosphoprotein</keyword>
<dbReference type="Pfam" id="PF01035">
    <property type="entry name" value="DNA_binding_1"/>
    <property type="match status" value="1"/>
</dbReference>
<dbReference type="STRING" id="7574.A0A1S3JXX5"/>
<name>A0A1S3JXX5_LINAN</name>
<evidence type="ECO:0000256" key="16">
    <source>
        <dbReference type="ARBA" id="ARBA00023242"/>
    </source>
</evidence>
<dbReference type="FunFam" id="1.10.10.10:FF:000214">
    <property type="entry name" value="Methylated-DNA--protein-cysteine methyltransferase"/>
    <property type="match status" value="1"/>
</dbReference>
<dbReference type="GO" id="GO:0003677">
    <property type="term" value="F:DNA binding"/>
    <property type="evidence" value="ECO:0007669"/>
    <property type="project" value="UniProtKB-KW"/>
</dbReference>
<dbReference type="PROSITE" id="PS00374">
    <property type="entry name" value="MGMT"/>
    <property type="match status" value="1"/>
</dbReference>
<evidence type="ECO:0000256" key="11">
    <source>
        <dbReference type="ARBA" id="ARBA00022723"/>
    </source>
</evidence>
<evidence type="ECO:0000256" key="3">
    <source>
        <dbReference type="ARBA" id="ARBA00003317"/>
    </source>
</evidence>
<dbReference type="InterPro" id="IPR014048">
    <property type="entry name" value="MethylDNA_cys_MeTrfase_DNA-bd"/>
</dbReference>
<dbReference type="GO" id="GO:0032259">
    <property type="term" value="P:methylation"/>
    <property type="evidence" value="ECO:0007669"/>
    <property type="project" value="UniProtKB-KW"/>
</dbReference>
<dbReference type="NCBIfam" id="TIGR00589">
    <property type="entry name" value="ogt"/>
    <property type="match status" value="1"/>
</dbReference>
<evidence type="ECO:0000256" key="9">
    <source>
        <dbReference type="ARBA" id="ARBA00022603"/>
    </source>
</evidence>
<accession>A0A1S3JXX5</accession>
<dbReference type="KEGG" id="lak:106176884"/>
<dbReference type="CDD" id="cd06445">
    <property type="entry name" value="ATase"/>
    <property type="match status" value="1"/>
</dbReference>
<dbReference type="Proteomes" id="UP000085678">
    <property type="component" value="Unplaced"/>
</dbReference>
<evidence type="ECO:0000256" key="8">
    <source>
        <dbReference type="ARBA" id="ARBA00022553"/>
    </source>
</evidence>
<dbReference type="EC" id="2.1.1.63" evidence="6"/>
<organism evidence="21 22">
    <name type="scientific">Lingula anatina</name>
    <name type="common">Brachiopod</name>
    <name type="synonym">Lingula unguis</name>
    <dbReference type="NCBI Taxonomy" id="7574"/>
    <lineage>
        <taxon>Eukaryota</taxon>
        <taxon>Metazoa</taxon>
        <taxon>Spiralia</taxon>
        <taxon>Lophotrochozoa</taxon>
        <taxon>Brachiopoda</taxon>
        <taxon>Linguliformea</taxon>
        <taxon>Lingulata</taxon>
        <taxon>Lingulida</taxon>
        <taxon>Linguloidea</taxon>
        <taxon>Lingulidae</taxon>
        <taxon>Lingula</taxon>
    </lineage>
</organism>
<evidence type="ECO:0000256" key="10">
    <source>
        <dbReference type="ARBA" id="ARBA00022679"/>
    </source>
</evidence>
<proteinExistence type="inferred from homology"/>
<keyword evidence="15" id="KW-0234">DNA repair</keyword>
<dbReference type="InterPro" id="IPR001497">
    <property type="entry name" value="MethylDNA_cys_MeTrfase_AS"/>
</dbReference>
<comment type="function">
    <text evidence="3">Involved in the cellular defense against the biological effects of O6-methylguanine (O6-MeG) and O4-methylthymine (O4-MeT) in DNA. Repairs the methylated nucleobase in DNA by stoichiometrically transferring the methyl group to a cysteine residue in the enzyme. This is a suicide reaction: the enzyme is irreversibly inactivated.</text>
</comment>
<keyword evidence="21" id="KW-1185">Reference proteome</keyword>
<keyword evidence="10" id="KW-0808">Transferase</keyword>
<keyword evidence="14" id="KW-0238">DNA-binding</keyword>
<evidence type="ECO:0000256" key="2">
    <source>
        <dbReference type="ARBA" id="ARBA00001947"/>
    </source>
</evidence>
<dbReference type="SUPFAM" id="SSF53155">
    <property type="entry name" value="Methylated DNA-protein cysteine methyltransferase domain"/>
    <property type="match status" value="1"/>
</dbReference>
<evidence type="ECO:0000256" key="19">
    <source>
        <dbReference type="ARBA" id="ARBA00049348"/>
    </source>
</evidence>
<dbReference type="OrthoDB" id="1907495at2759"/>
<dbReference type="InterPro" id="IPR036388">
    <property type="entry name" value="WH-like_DNA-bd_sf"/>
</dbReference>
<evidence type="ECO:0000256" key="1">
    <source>
        <dbReference type="ARBA" id="ARBA00001286"/>
    </source>
</evidence>
<evidence type="ECO:0000256" key="18">
    <source>
        <dbReference type="ARBA" id="ARBA00031621"/>
    </source>
</evidence>
<dbReference type="InterPro" id="IPR036631">
    <property type="entry name" value="MGMT_N_sf"/>
</dbReference>
<comment type="similarity">
    <text evidence="5">Belongs to the MGMT family.</text>
</comment>
<dbReference type="AlphaFoldDB" id="A0A1S3JXX5"/>
<dbReference type="GeneID" id="106176884"/>
<evidence type="ECO:0000256" key="5">
    <source>
        <dbReference type="ARBA" id="ARBA00008711"/>
    </source>
</evidence>
<dbReference type="FunFam" id="3.30.160.70:FF:000001">
    <property type="entry name" value="Methylated-DNA--protein-cysteine methyltransferase"/>
    <property type="match status" value="1"/>
</dbReference>
<evidence type="ECO:0000256" key="4">
    <source>
        <dbReference type="ARBA" id="ARBA00004123"/>
    </source>
</evidence>
<evidence type="ECO:0000256" key="15">
    <source>
        <dbReference type="ARBA" id="ARBA00023204"/>
    </source>
</evidence>
<dbReference type="GO" id="GO:0005654">
    <property type="term" value="C:nucleoplasm"/>
    <property type="evidence" value="ECO:0007669"/>
    <property type="project" value="TreeGrafter"/>
</dbReference>
<comment type="catalytic activity">
    <reaction evidence="1">
        <text>a 4-O-methyl-thymidine in DNA + L-cysteinyl-[protein] = a thymidine in DNA + S-methyl-L-cysteinyl-[protein]</text>
        <dbReference type="Rhea" id="RHEA:53428"/>
        <dbReference type="Rhea" id="RHEA-COMP:10131"/>
        <dbReference type="Rhea" id="RHEA-COMP:10132"/>
        <dbReference type="Rhea" id="RHEA-COMP:13555"/>
        <dbReference type="Rhea" id="RHEA-COMP:13556"/>
        <dbReference type="ChEBI" id="CHEBI:29950"/>
        <dbReference type="ChEBI" id="CHEBI:82612"/>
        <dbReference type="ChEBI" id="CHEBI:137386"/>
        <dbReference type="ChEBI" id="CHEBI:137387"/>
        <dbReference type="EC" id="2.1.1.63"/>
    </reaction>
</comment>